<gene>
    <name evidence="2" type="ORF">GCM10008942_13340</name>
</gene>
<evidence type="ECO:0000313" key="3">
    <source>
        <dbReference type="Proteomes" id="UP001499951"/>
    </source>
</evidence>
<accession>A0ABP3PJP4</accession>
<proteinExistence type="predicted"/>
<dbReference type="EMBL" id="BAAADD010000003">
    <property type="protein sequence ID" value="GAA0566246.1"/>
    <property type="molecule type" value="Genomic_DNA"/>
</dbReference>
<keyword evidence="3" id="KW-1185">Reference proteome</keyword>
<protein>
    <recommendedName>
        <fullName evidence="4">Cell division protein FtsL</fullName>
    </recommendedName>
</protein>
<dbReference type="RefSeq" id="WP_166933275.1">
    <property type="nucleotide sequence ID" value="NZ_BAAADD010000003.1"/>
</dbReference>
<dbReference type="PROSITE" id="PS51257">
    <property type="entry name" value="PROKAR_LIPOPROTEIN"/>
    <property type="match status" value="1"/>
</dbReference>
<dbReference type="Proteomes" id="UP001499951">
    <property type="component" value="Unassembled WGS sequence"/>
</dbReference>
<evidence type="ECO:0000313" key="2">
    <source>
        <dbReference type="EMBL" id="GAA0566246.1"/>
    </source>
</evidence>
<reference evidence="3" key="1">
    <citation type="journal article" date="2019" name="Int. J. Syst. Evol. Microbiol.">
        <title>The Global Catalogue of Microorganisms (GCM) 10K type strain sequencing project: providing services to taxonomists for standard genome sequencing and annotation.</title>
        <authorList>
            <consortium name="The Broad Institute Genomics Platform"/>
            <consortium name="The Broad Institute Genome Sequencing Center for Infectious Disease"/>
            <person name="Wu L."/>
            <person name="Ma J."/>
        </authorList>
    </citation>
    <scope>NUCLEOTIDE SEQUENCE [LARGE SCALE GENOMIC DNA]</scope>
    <source>
        <strain evidence="3">JCM 15089</strain>
    </source>
</reference>
<evidence type="ECO:0000256" key="1">
    <source>
        <dbReference type="SAM" id="MobiDB-lite"/>
    </source>
</evidence>
<name>A0ABP3PJP4_9PROT</name>
<evidence type="ECO:0008006" key="4">
    <source>
        <dbReference type="Google" id="ProtNLM"/>
    </source>
</evidence>
<sequence length="123" mass="13695">MIRVVSTFCVGLMGFACIANYHVSEQTRIARQELTRTDKQIQAEKKDIRVLELEWQRVANPAVIQKLAEAQLGMQNAPSVQLASVRDLPRRSDALNNEEVRSASAEAETQPMPVVKAAMRSGM</sequence>
<feature type="region of interest" description="Disordered" evidence="1">
    <location>
        <begin position="91"/>
        <end position="123"/>
    </location>
</feature>
<organism evidence="2 3">
    <name type="scientific">Rhizomicrobium electricum</name>
    <dbReference type="NCBI Taxonomy" id="480070"/>
    <lineage>
        <taxon>Bacteria</taxon>
        <taxon>Pseudomonadati</taxon>
        <taxon>Pseudomonadota</taxon>
        <taxon>Alphaproteobacteria</taxon>
        <taxon>Micropepsales</taxon>
        <taxon>Micropepsaceae</taxon>
        <taxon>Rhizomicrobium</taxon>
    </lineage>
</organism>
<comment type="caution">
    <text evidence="2">The sequence shown here is derived from an EMBL/GenBank/DDBJ whole genome shotgun (WGS) entry which is preliminary data.</text>
</comment>
<feature type="compositionally biased region" description="Basic and acidic residues" evidence="1">
    <location>
        <begin position="91"/>
        <end position="101"/>
    </location>
</feature>